<reference evidence="2 3" key="1">
    <citation type="submission" date="2018-10" db="EMBL/GenBank/DDBJ databases">
        <title>Sequencing the genomes of 1000 actinobacteria strains.</title>
        <authorList>
            <person name="Klenk H.-P."/>
        </authorList>
    </citation>
    <scope>NUCLEOTIDE SEQUENCE [LARGE SCALE GENOMIC DNA]</scope>
    <source>
        <strain evidence="2 3">DSM 43800</strain>
    </source>
</reference>
<dbReference type="Proteomes" id="UP000282084">
    <property type="component" value="Unassembled WGS sequence"/>
</dbReference>
<proteinExistence type="predicted"/>
<dbReference type="AlphaFoldDB" id="A0A495W1J8"/>
<dbReference type="Gene3D" id="2.180.10.10">
    <property type="entry name" value="RHS repeat-associated core"/>
    <property type="match status" value="1"/>
</dbReference>
<dbReference type="RefSeq" id="WP_121007243.1">
    <property type="nucleotide sequence ID" value="NZ_RBXO01000001.1"/>
</dbReference>
<gene>
    <name evidence="2" type="ORF">C8E97_4237</name>
</gene>
<evidence type="ECO:0000313" key="2">
    <source>
        <dbReference type="EMBL" id="RKT55561.1"/>
    </source>
</evidence>
<dbReference type="InterPro" id="IPR006530">
    <property type="entry name" value="YD"/>
</dbReference>
<protein>
    <submittedName>
        <fullName evidence="2">RHS repeat-associated protein</fullName>
    </submittedName>
</protein>
<dbReference type="OrthoDB" id="4981820at2"/>
<dbReference type="InterPro" id="IPR050708">
    <property type="entry name" value="T6SS_VgrG/RHS"/>
</dbReference>
<dbReference type="NCBIfam" id="TIGR03696">
    <property type="entry name" value="Rhs_assc_core"/>
    <property type="match status" value="1"/>
</dbReference>
<name>A0A495W1J8_9PSEU</name>
<accession>A0A495W1J8</accession>
<evidence type="ECO:0000313" key="3">
    <source>
        <dbReference type="Proteomes" id="UP000282084"/>
    </source>
</evidence>
<dbReference type="InterPro" id="IPR022385">
    <property type="entry name" value="Rhs_assc_core"/>
</dbReference>
<feature type="compositionally biased region" description="Gly residues" evidence="1">
    <location>
        <begin position="664"/>
        <end position="677"/>
    </location>
</feature>
<comment type="caution">
    <text evidence="2">The sequence shown here is derived from an EMBL/GenBank/DDBJ whole genome shotgun (WGS) entry which is preliminary data.</text>
</comment>
<dbReference type="NCBIfam" id="TIGR01643">
    <property type="entry name" value="YD_repeat_2x"/>
    <property type="match status" value="3"/>
</dbReference>
<keyword evidence="3" id="KW-1185">Reference proteome</keyword>
<sequence length="677" mass="75213">MTRIELDHDGIAEALRSDGLRGAVRQAAEEVAAEVRGRGLRTQDGEPLSVRVHAPRPQRLRLVAVTNPLGRVWRYDYDPAGNLVREKDFTGRELRYDYDAAGRLVRRTNGAGETVDYVRDARGNVVEQRTPDETTSFTFDAVGRMTRAVNAHADVRFEHDAMGRVTAETVNGRTLSSAYDLAGRRTHRRTPTGAESAWTYNGAHQPTTLRTAGHTLAFRHDPVGDEVERVLGTRPVLTQTWDAAHRLVAQTPGSTGTRHYRYRRDGRLHSIEDPRTGGRRFDLDAAGRITAVTGTDRVERHTYDRAGAVVGVADVHHQRDAQGRVVLRRRKTLSGKFLTWRYRWNAEDRLIGVTTPDGTTWRYRYDPLGRRIAKERLAPDGETAFARTDFTWDGTALAEQVDAPGVATSWDYEPASHRPATQLRRALDADQHWIDREFHSIITDLVGAPAELLDARGDVIWRSSRGLWGAGDGPTPLRFPGQYHDPETGLHYNFQRYYDPLAGRYASVDPLGLTGGPNLDGYVDNPMHRVDPLGLTTTCTTPPPRPSNSPHYSVAYEAELDSSHFPGRSANHHFSEANRQLHAAFQSDPAFARSMEQLYPGIVDGVAPGPRGGFPRRGPIPGVDGGDPPLTWHHHPTRPGVLQLIPYEHHTAAGPVQGSLHPNGRGGMENWGGGRRR</sequence>
<feature type="region of interest" description="Disordered" evidence="1">
    <location>
        <begin position="653"/>
        <end position="677"/>
    </location>
</feature>
<dbReference type="PANTHER" id="PTHR32305:SF15">
    <property type="entry name" value="PROTEIN RHSA-RELATED"/>
    <property type="match status" value="1"/>
</dbReference>
<evidence type="ECO:0000256" key="1">
    <source>
        <dbReference type="SAM" id="MobiDB-lite"/>
    </source>
</evidence>
<dbReference type="InterPro" id="IPR031325">
    <property type="entry name" value="RHS_repeat"/>
</dbReference>
<organism evidence="2 3">
    <name type="scientific">Saccharothrix australiensis</name>
    <dbReference type="NCBI Taxonomy" id="2072"/>
    <lineage>
        <taxon>Bacteria</taxon>
        <taxon>Bacillati</taxon>
        <taxon>Actinomycetota</taxon>
        <taxon>Actinomycetes</taxon>
        <taxon>Pseudonocardiales</taxon>
        <taxon>Pseudonocardiaceae</taxon>
        <taxon>Saccharothrix</taxon>
    </lineage>
</organism>
<dbReference type="EMBL" id="RBXO01000001">
    <property type="protein sequence ID" value="RKT55561.1"/>
    <property type="molecule type" value="Genomic_DNA"/>
</dbReference>
<dbReference type="Pfam" id="PF05593">
    <property type="entry name" value="RHS_repeat"/>
    <property type="match status" value="3"/>
</dbReference>
<dbReference type="PANTHER" id="PTHR32305">
    <property type="match status" value="1"/>
</dbReference>